<feature type="chain" id="PRO_5046472649" evidence="2">
    <location>
        <begin position="23"/>
        <end position="268"/>
    </location>
</feature>
<accession>A0ABU5NX95</accession>
<evidence type="ECO:0000313" key="3">
    <source>
        <dbReference type="EMBL" id="MEA1080347.1"/>
    </source>
</evidence>
<evidence type="ECO:0000256" key="1">
    <source>
        <dbReference type="SAM" id="MobiDB-lite"/>
    </source>
</evidence>
<gene>
    <name evidence="3" type="ORF">U5822_06680</name>
</gene>
<feature type="signal peptide" evidence="2">
    <location>
        <begin position="1"/>
        <end position="22"/>
    </location>
</feature>
<reference evidence="3 4" key="1">
    <citation type="submission" date="2023-12" db="EMBL/GenBank/DDBJ databases">
        <title>Marinobacter qingdaonensis sp. nov., isolated from the intertidal sediment of Qingdao, PR China.</title>
        <authorList>
            <person name="Li Y."/>
        </authorList>
    </citation>
    <scope>NUCLEOTIDE SEQUENCE [LARGE SCALE GENOMIC DNA]</scope>
    <source>
        <strain evidence="3 4">ASW11-75</strain>
    </source>
</reference>
<name>A0ABU5NX95_9GAMM</name>
<proteinExistence type="predicted"/>
<sequence length="268" mass="29027">MSPRAACPWLLALGLSPGLAQAEACLSSAETELERLYCQVVEQGGGQGLPSQSDFRRNAPQVQALLLKRPAQRLGLTLPQPSTPTPAPNTSAISAQKAAPTGPEPSASPSLKGCRLSGEQIRCPNRSFQLALNQPNGNLGPGVLDADNRLGLSLFSGDHSDEQAVRRYLSQAYDRYIPKMLEIGLGANTMSFTAFHNAFHTLEAGGVDFASRMEQTFQLLKQDKQTLAVQARYHQDLPRDLGQCEPVNPAVIVCDNVATNWVFVHRPR</sequence>
<organism evidence="3 4">
    <name type="scientific">Marinobacter qingdaonensis</name>
    <dbReference type="NCBI Taxonomy" id="3108486"/>
    <lineage>
        <taxon>Bacteria</taxon>
        <taxon>Pseudomonadati</taxon>
        <taxon>Pseudomonadota</taxon>
        <taxon>Gammaproteobacteria</taxon>
        <taxon>Pseudomonadales</taxon>
        <taxon>Marinobacteraceae</taxon>
        <taxon>Marinobacter</taxon>
    </lineage>
</organism>
<protein>
    <submittedName>
        <fullName evidence="3">Uncharacterized protein</fullName>
    </submittedName>
</protein>
<keyword evidence="4" id="KW-1185">Reference proteome</keyword>
<feature type="region of interest" description="Disordered" evidence="1">
    <location>
        <begin position="76"/>
        <end position="113"/>
    </location>
</feature>
<dbReference type="EMBL" id="JAYDCJ010000003">
    <property type="protein sequence ID" value="MEA1080347.1"/>
    <property type="molecule type" value="Genomic_DNA"/>
</dbReference>
<evidence type="ECO:0000256" key="2">
    <source>
        <dbReference type="SAM" id="SignalP"/>
    </source>
</evidence>
<keyword evidence="2" id="KW-0732">Signal</keyword>
<dbReference type="RefSeq" id="WP_322854853.1">
    <property type="nucleotide sequence ID" value="NZ_JAYDCJ010000003.1"/>
</dbReference>
<comment type="caution">
    <text evidence="3">The sequence shown here is derived from an EMBL/GenBank/DDBJ whole genome shotgun (WGS) entry which is preliminary data.</text>
</comment>
<evidence type="ECO:0000313" key="4">
    <source>
        <dbReference type="Proteomes" id="UP001305746"/>
    </source>
</evidence>
<dbReference type="Proteomes" id="UP001305746">
    <property type="component" value="Unassembled WGS sequence"/>
</dbReference>